<dbReference type="RefSeq" id="WP_069680427.1">
    <property type="nucleotide sequence ID" value="NZ_CP017253.2"/>
</dbReference>
<protein>
    <submittedName>
        <fullName evidence="2">N-acetylmuramoyl-L-alanine amidase</fullName>
    </submittedName>
</protein>
<dbReference type="SMART" id="SM00646">
    <property type="entry name" value="Ami_3"/>
    <property type="match status" value="1"/>
</dbReference>
<evidence type="ECO:0000259" key="1">
    <source>
        <dbReference type="SMART" id="SM00646"/>
    </source>
</evidence>
<dbReference type="GO" id="GO:0008745">
    <property type="term" value="F:N-acetylmuramoyl-L-alanine amidase activity"/>
    <property type="evidence" value="ECO:0007669"/>
    <property type="project" value="InterPro"/>
</dbReference>
<dbReference type="Pfam" id="PF01520">
    <property type="entry name" value="Amidase_3"/>
    <property type="match status" value="1"/>
</dbReference>
<dbReference type="EMBL" id="CP017253">
    <property type="protein sequence ID" value="AOR24292.1"/>
    <property type="molecule type" value="Genomic_DNA"/>
</dbReference>
<dbReference type="CDD" id="cd02696">
    <property type="entry name" value="MurNAc-LAA"/>
    <property type="match status" value="1"/>
</dbReference>
<dbReference type="AlphaFoldDB" id="A0A1D7XLS0"/>
<dbReference type="InterPro" id="IPR051922">
    <property type="entry name" value="Bact_Sporulation_Assoc"/>
</dbReference>
<dbReference type="OrthoDB" id="5344211at2"/>
<dbReference type="GO" id="GO:0009253">
    <property type="term" value="P:peptidoglycan catabolic process"/>
    <property type="evidence" value="ECO:0007669"/>
    <property type="project" value="InterPro"/>
</dbReference>
<keyword evidence="3" id="KW-1185">Reference proteome</keyword>
<organism evidence="2 3">
    <name type="scientific">Clostridium taeniosporum</name>
    <dbReference type="NCBI Taxonomy" id="394958"/>
    <lineage>
        <taxon>Bacteria</taxon>
        <taxon>Bacillati</taxon>
        <taxon>Bacillota</taxon>
        <taxon>Clostridia</taxon>
        <taxon>Eubacteriales</taxon>
        <taxon>Clostridiaceae</taxon>
        <taxon>Clostridium</taxon>
    </lineage>
</organism>
<dbReference type="KEGG" id="ctae:BGI42_11340"/>
<evidence type="ECO:0000313" key="2">
    <source>
        <dbReference type="EMBL" id="AOR24292.1"/>
    </source>
</evidence>
<proteinExistence type="predicted"/>
<dbReference type="Proteomes" id="UP000094652">
    <property type="component" value="Chromosome"/>
</dbReference>
<dbReference type="SUPFAM" id="SSF53187">
    <property type="entry name" value="Zn-dependent exopeptidases"/>
    <property type="match status" value="1"/>
</dbReference>
<accession>A0A1D7XLS0</accession>
<dbReference type="InterPro" id="IPR002508">
    <property type="entry name" value="MurNAc-LAA_cat"/>
</dbReference>
<gene>
    <name evidence="2" type="ORF">BGI42_11340</name>
</gene>
<evidence type="ECO:0000313" key="3">
    <source>
        <dbReference type="Proteomes" id="UP000094652"/>
    </source>
</evidence>
<name>A0A1D7XLS0_9CLOT</name>
<dbReference type="STRING" id="394958.BGI42_11340"/>
<sequence length="246" mass="26701">MKIAIDLGHGCSPDRGAVGIIAEETIINNVGKLVISKLKGLGHTVIETRPVAAACVTDALEQRTNKANFESVDLFASIHANAGGGIGSEVFTYRGKELEQARAVLNNLVNLGFKNRGIKSNNLYVTGHTNAPSMLIEICFIDTQSDIDLYNSIGAENIADAIVKGLVGQTVTNTKGYIVTGYLPNGYRGNNEFEGIDLEYVLSYFEGVRCYAKADSKGVWIETQILPYSKCLELKNILGSWFYAIK</sequence>
<dbReference type="PANTHER" id="PTHR30032">
    <property type="entry name" value="N-ACETYLMURAMOYL-L-ALANINE AMIDASE-RELATED"/>
    <property type="match status" value="1"/>
</dbReference>
<dbReference type="Gene3D" id="3.40.630.40">
    <property type="entry name" value="Zn-dependent exopeptidases"/>
    <property type="match status" value="1"/>
</dbReference>
<feature type="domain" description="MurNAc-LAA" evidence="1">
    <location>
        <begin position="64"/>
        <end position="167"/>
    </location>
</feature>
<dbReference type="PANTHER" id="PTHR30032:SF1">
    <property type="entry name" value="N-ACETYLMURAMOYL-L-ALANINE AMIDASE LYTC"/>
    <property type="match status" value="1"/>
</dbReference>
<reference evidence="3" key="1">
    <citation type="submission" date="2016-09" db="EMBL/GenBank/DDBJ databases">
        <title>Genomics of Clostridium taeniosporum, an organism which forms endospores with ribbon-like appendages.</title>
        <authorList>
            <person name="Walker J.R."/>
        </authorList>
    </citation>
    <scope>NUCLEOTIDE SEQUENCE [LARGE SCALE GENOMIC DNA]</scope>
    <source>
        <strain evidence="3">1/k</strain>
    </source>
</reference>